<protein>
    <recommendedName>
        <fullName evidence="1">SLH domain-containing protein</fullName>
    </recommendedName>
</protein>
<reference evidence="2 3" key="1">
    <citation type="submission" date="2018-03" db="EMBL/GenBank/DDBJ databases">
        <title>Brevisbacillus phylogenomics.</title>
        <authorList>
            <person name="Dunlap C."/>
        </authorList>
    </citation>
    <scope>NUCLEOTIDE SEQUENCE [LARGE SCALE GENOMIC DNA]</scope>
    <source>
        <strain evidence="2 3">NRRL NRS-1210</strain>
    </source>
</reference>
<comment type="caution">
    <text evidence="2">The sequence shown here is derived from an EMBL/GenBank/DDBJ whole genome shotgun (WGS) entry which is preliminary data.</text>
</comment>
<evidence type="ECO:0000259" key="1">
    <source>
        <dbReference type="PROSITE" id="PS51272"/>
    </source>
</evidence>
<keyword evidence="3" id="KW-1185">Reference proteome</keyword>
<dbReference type="InterPro" id="IPR001119">
    <property type="entry name" value="SLH_dom"/>
</dbReference>
<organism evidence="2 3">
    <name type="scientific">Brevibacillus fortis</name>
    <dbReference type="NCBI Taxonomy" id="2126352"/>
    <lineage>
        <taxon>Bacteria</taxon>
        <taxon>Bacillati</taxon>
        <taxon>Bacillota</taxon>
        <taxon>Bacilli</taxon>
        <taxon>Bacillales</taxon>
        <taxon>Paenibacillaceae</taxon>
        <taxon>Brevibacillus</taxon>
    </lineage>
</organism>
<dbReference type="EMBL" id="PXZM01000012">
    <property type="protein sequence ID" value="PSJ97318.1"/>
    <property type="molecule type" value="Genomic_DNA"/>
</dbReference>
<dbReference type="PROSITE" id="PS51272">
    <property type="entry name" value="SLH"/>
    <property type="match status" value="1"/>
</dbReference>
<accession>A0A2P7VDL9</accession>
<dbReference type="RefSeq" id="WP_106838578.1">
    <property type="nucleotide sequence ID" value="NZ_PXZM01000012.1"/>
</dbReference>
<dbReference type="OrthoDB" id="9807519at2"/>
<dbReference type="Proteomes" id="UP000240419">
    <property type="component" value="Unassembled WGS sequence"/>
</dbReference>
<sequence>MSCKNSIYRWKNLSENGQAAVYSDTKGNHADSIIATVTGQGFMKGYEDGTFRPNQILTRAEAVVLFNRLTGRTPVKGLSLHLGDNPF</sequence>
<dbReference type="AlphaFoldDB" id="A0A2P7VDL9"/>
<dbReference type="Pfam" id="PF00395">
    <property type="entry name" value="SLH"/>
    <property type="match status" value="1"/>
</dbReference>
<feature type="domain" description="SLH" evidence="1">
    <location>
        <begin position="17"/>
        <end position="80"/>
    </location>
</feature>
<gene>
    <name evidence="2" type="ORF">C7R93_09365</name>
</gene>
<evidence type="ECO:0000313" key="3">
    <source>
        <dbReference type="Proteomes" id="UP000240419"/>
    </source>
</evidence>
<evidence type="ECO:0000313" key="2">
    <source>
        <dbReference type="EMBL" id="PSJ97318.1"/>
    </source>
</evidence>
<name>A0A2P7VDL9_9BACL</name>
<proteinExistence type="predicted"/>